<dbReference type="InParanoid" id="A0A067MHM5"/>
<organism evidence="2 3">
    <name type="scientific">Botryobasidium botryosum (strain FD-172 SS1)</name>
    <dbReference type="NCBI Taxonomy" id="930990"/>
    <lineage>
        <taxon>Eukaryota</taxon>
        <taxon>Fungi</taxon>
        <taxon>Dikarya</taxon>
        <taxon>Basidiomycota</taxon>
        <taxon>Agaricomycotina</taxon>
        <taxon>Agaricomycetes</taxon>
        <taxon>Cantharellales</taxon>
        <taxon>Botryobasidiaceae</taxon>
        <taxon>Botryobasidium</taxon>
    </lineage>
</organism>
<feature type="domain" description="Protein kinase" evidence="1">
    <location>
        <begin position="79"/>
        <end position="420"/>
    </location>
</feature>
<dbReference type="Pfam" id="PF00069">
    <property type="entry name" value="Pkinase"/>
    <property type="match status" value="1"/>
</dbReference>
<dbReference type="EMBL" id="KL198039">
    <property type="protein sequence ID" value="KDQ14225.1"/>
    <property type="molecule type" value="Genomic_DNA"/>
</dbReference>
<sequence>MDQIKIDFDVDSRLFDLEERMNWWESLRPSFLERGYDLYHQVREFRGIPQDDIISMSPLSVSGVPAEHPYSFIGGDPPDSYTPVLNHFLIGRVICAQDRQHRQVAIKLMKINSEEYRILRVLSKEPQLFSAESFGCVVPPLDFLETDEHCFVVMPRWGDSATWPWFSTIREALCYMRCLLKGLCFLHERLIAHRDIKLSNVLMNHTGRFEDVYENPLRTQLRHEGRALYALFDFDCAVMFPRTSRPAERRLPGHESFIGGGNFSYDTAQGELDYDPFAYDVAALGQFFCENFQQLTPITHFLAPFLDRMMTRDIAKRYAATQALLAFDDFCSHLLPWQLDTPPPPAKDQCDPEKYDRWAGLSEDFVQQWSSHREPKLPLTTKVLRRICMQPLGYAMVQRVRRICAVFAARPSFKAYGRSV</sequence>
<gene>
    <name evidence="2" type="ORF">BOTBODRAFT_353868</name>
</gene>
<evidence type="ECO:0000313" key="3">
    <source>
        <dbReference type="Proteomes" id="UP000027195"/>
    </source>
</evidence>
<dbReference type="GO" id="GO:0044773">
    <property type="term" value="P:mitotic DNA damage checkpoint signaling"/>
    <property type="evidence" value="ECO:0007669"/>
    <property type="project" value="TreeGrafter"/>
</dbReference>
<dbReference type="Proteomes" id="UP000027195">
    <property type="component" value="Unassembled WGS sequence"/>
</dbReference>
<dbReference type="HOGENOM" id="CLU_042818_0_0_1"/>
<dbReference type="InterPro" id="IPR000719">
    <property type="entry name" value="Prot_kinase_dom"/>
</dbReference>
<dbReference type="PROSITE" id="PS50011">
    <property type="entry name" value="PROTEIN_KINASE_DOM"/>
    <property type="match status" value="1"/>
</dbReference>
<keyword evidence="3" id="KW-1185">Reference proteome</keyword>
<dbReference type="STRING" id="930990.A0A067MHM5"/>
<dbReference type="GO" id="GO:0005524">
    <property type="term" value="F:ATP binding"/>
    <property type="evidence" value="ECO:0007669"/>
    <property type="project" value="InterPro"/>
</dbReference>
<dbReference type="PANTHER" id="PTHR44167">
    <property type="entry name" value="OVARIAN-SPECIFIC SERINE/THREONINE-PROTEIN KINASE LOK-RELATED"/>
    <property type="match status" value="1"/>
</dbReference>
<dbReference type="PANTHER" id="PTHR44167:SF30">
    <property type="entry name" value="PHOSPHORYLASE KINASE"/>
    <property type="match status" value="1"/>
</dbReference>
<name>A0A067MHM5_BOTB1</name>
<dbReference type="SMART" id="SM00220">
    <property type="entry name" value="S_TKc"/>
    <property type="match status" value="1"/>
</dbReference>
<dbReference type="GO" id="GO:0005634">
    <property type="term" value="C:nucleus"/>
    <property type="evidence" value="ECO:0007669"/>
    <property type="project" value="TreeGrafter"/>
</dbReference>
<dbReference type="OrthoDB" id="2722301at2759"/>
<proteinExistence type="predicted"/>
<protein>
    <recommendedName>
        <fullName evidence="1">Protein kinase domain-containing protein</fullName>
    </recommendedName>
</protein>
<dbReference type="InterPro" id="IPR008271">
    <property type="entry name" value="Ser/Thr_kinase_AS"/>
</dbReference>
<dbReference type="AlphaFoldDB" id="A0A067MHM5"/>
<reference evidence="3" key="1">
    <citation type="journal article" date="2014" name="Proc. Natl. Acad. Sci. U.S.A.">
        <title>Extensive sampling of basidiomycete genomes demonstrates inadequacy of the white-rot/brown-rot paradigm for wood decay fungi.</title>
        <authorList>
            <person name="Riley R."/>
            <person name="Salamov A.A."/>
            <person name="Brown D.W."/>
            <person name="Nagy L.G."/>
            <person name="Floudas D."/>
            <person name="Held B.W."/>
            <person name="Levasseur A."/>
            <person name="Lombard V."/>
            <person name="Morin E."/>
            <person name="Otillar R."/>
            <person name="Lindquist E.A."/>
            <person name="Sun H."/>
            <person name="LaButti K.M."/>
            <person name="Schmutz J."/>
            <person name="Jabbour D."/>
            <person name="Luo H."/>
            <person name="Baker S.E."/>
            <person name="Pisabarro A.G."/>
            <person name="Walton J.D."/>
            <person name="Blanchette R.A."/>
            <person name="Henrissat B."/>
            <person name="Martin F."/>
            <person name="Cullen D."/>
            <person name="Hibbett D.S."/>
            <person name="Grigoriev I.V."/>
        </authorList>
    </citation>
    <scope>NUCLEOTIDE SEQUENCE [LARGE SCALE GENOMIC DNA]</scope>
    <source>
        <strain evidence="3">FD-172 SS1</strain>
    </source>
</reference>
<dbReference type="PROSITE" id="PS00108">
    <property type="entry name" value="PROTEIN_KINASE_ST"/>
    <property type="match status" value="1"/>
</dbReference>
<dbReference type="InterPro" id="IPR011009">
    <property type="entry name" value="Kinase-like_dom_sf"/>
</dbReference>
<accession>A0A067MHM5</accession>
<evidence type="ECO:0000313" key="2">
    <source>
        <dbReference type="EMBL" id="KDQ14225.1"/>
    </source>
</evidence>
<evidence type="ECO:0000259" key="1">
    <source>
        <dbReference type="PROSITE" id="PS50011"/>
    </source>
</evidence>
<dbReference type="SUPFAM" id="SSF56112">
    <property type="entry name" value="Protein kinase-like (PK-like)"/>
    <property type="match status" value="1"/>
</dbReference>
<dbReference type="Gene3D" id="1.10.510.10">
    <property type="entry name" value="Transferase(Phosphotransferase) domain 1"/>
    <property type="match status" value="1"/>
</dbReference>
<dbReference type="GO" id="GO:0004674">
    <property type="term" value="F:protein serine/threonine kinase activity"/>
    <property type="evidence" value="ECO:0007669"/>
    <property type="project" value="TreeGrafter"/>
</dbReference>